<dbReference type="SUPFAM" id="SSF50118">
    <property type="entry name" value="Cell growth inhibitor/plasmid maintenance toxic component"/>
    <property type="match status" value="1"/>
</dbReference>
<dbReference type="GeneID" id="74306472"/>
<dbReference type="GO" id="GO:0006402">
    <property type="term" value="P:mRNA catabolic process"/>
    <property type="evidence" value="ECO:0007669"/>
    <property type="project" value="TreeGrafter"/>
</dbReference>
<evidence type="ECO:0000313" key="2">
    <source>
        <dbReference type="Proteomes" id="UP001060368"/>
    </source>
</evidence>
<sequence>MNFRKSGEVWLIEPEGTRGHEQSGIRPAVILAESVGMYTVVPFTTSEKAARFPHTHMVGPDSKNGLSRLSFALCFQISALDKERFIKKNGILSETDLECIKELIRDLLDL</sequence>
<dbReference type="KEGG" id="mend:L6E24_02215"/>
<dbReference type="Proteomes" id="UP001060368">
    <property type="component" value="Chromosome"/>
</dbReference>
<dbReference type="GO" id="GO:0003677">
    <property type="term" value="F:DNA binding"/>
    <property type="evidence" value="ECO:0007669"/>
    <property type="project" value="InterPro"/>
</dbReference>
<dbReference type="PANTHER" id="PTHR33988">
    <property type="entry name" value="ENDORIBONUCLEASE MAZF-RELATED"/>
    <property type="match status" value="1"/>
</dbReference>
<reference evidence="1" key="1">
    <citation type="submission" date="2022-04" db="EMBL/GenBank/DDBJ databases">
        <title>Complete genome of Methanoplanus endosymbiosus DSM 3599.</title>
        <authorList>
            <person name="Chen S.-C."/>
            <person name="You Y.-T."/>
            <person name="Zhou Y.-Z."/>
            <person name="Lai M.-C."/>
        </authorList>
    </citation>
    <scope>NUCLEOTIDE SEQUENCE</scope>
    <source>
        <strain evidence="1">DSM 3599</strain>
    </source>
</reference>
<dbReference type="Gene3D" id="2.30.30.110">
    <property type="match status" value="1"/>
</dbReference>
<dbReference type="GO" id="GO:0004521">
    <property type="term" value="F:RNA endonuclease activity"/>
    <property type="evidence" value="ECO:0007669"/>
    <property type="project" value="TreeGrafter"/>
</dbReference>
<dbReference type="Pfam" id="PF02452">
    <property type="entry name" value="PemK_toxin"/>
    <property type="match status" value="1"/>
</dbReference>
<organism evidence="1 2">
    <name type="scientific">Methanoplanus endosymbiosus</name>
    <dbReference type="NCBI Taxonomy" id="33865"/>
    <lineage>
        <taxon>Archaea</taxon>
        <taxon>Methanobacteriati</taxon>
        <taxon>Methanobacteriota</taxon>
        <taxon>Stenosarchaea group</taxon>
        <taxon>Methanomicrobia</taxon>
        <taxon>Methanomicrobiales</taxon>
        <taxon>Methanomicrobiaceae</taxon>
        <taxon>Methanoplanus</taxon>
    </lineage>
</organism>
<evidence type="ECO:0000313" key="1">
    <source>
        <dbReference type="EMBL" id="UUX92961.1"/>
    </source>
</evidence>
<accession>A0A9E7PQG7</accession>
<dbReference type="AlphaFoldDB" id="A0A9E7PQG7"/>
<dbReference type="InterPro" id="IPR011067">
    <property type="entry name" value="Plasmid_toxin/cell-grow_inhib"/>
</dbReference>
<dbReference type="GO" id="GO:0016075">
    <property type="term" value="P:rRNA catabolic process"/>
    <property type="evidence" value="ECO:0007669"/>
    <property type="project" value="TreeGrafter"/>
</dbReference>
<protein>
    <submittedName>
        <fullName evidence="1">Type II toxin-antitoxin system PemK/MazF family toxin</fullName>
    </submittedName>
</protein>
<gene>
    <name evidence="1" type="ORF">L6E24_02215</name>
</gene>
<dbReference type="RefSeq" id="WP_257743104.1">
    <property type="nucleotide sequence ID" value="NZ_CP096115.1"/>
</dbReference>
<dbReference type="InterPro" id="IPR003477">
    <property type="entry name" value="PemK-like"/>
</dbReference>
<keyword evidence="2" id="KW-1185">Reference proteome</keyword>
<name>A0A9E7PQG7_9EURY</name>
<proteinExistence type="predicted"/>
<dbReference type="EMBL" id="CP096115">
    <property type="protein sequence ID" value="UUX92961.1"/>
    <property type="molecule type" value="Genomic_DNA"/>
</dbReference>